<evidence type="ECO:0000313" key="5">
    <source>
        <dbReference type="Proteomes" id="UP000789803"/>
    </source>
</evidence>
<comment type="caution">
    <text evidence="4">The sequence shown here is derived from an EMBL/GenBank/DDBJ whole genome shotgun (WGS) entry which is preliminary data.</text>
</comment>
<comment type="similarity">
    <text evidence="1 2">Belongs to the Cu-Zn superoxide dismutase family.</text>
</comment>
<dbReference type="Pfam" id="PF00080">
    <property type="entry name" value="Sod_Cu"/>
    <property type="match status" value="1"/>
</dbReference>
<keyword evidence="2" id="KW-0479">Metal-binding</keyword>
<dbReference type="Gene3D" id="2.60.40.200">
    <property type="entry name" value="Superoxide dismutase, copper/zinc binding domain"/>
    <property type="match status" value="1"/>
</dbReference>
<comment type="function">
    <text evidence="2">Destroys radicals which are normally produced within the cells and which are toxic to biological systems.</text>
</comment>
<comment type="cofactor">
    <cofactor evidence="2">
        <name>Cu cation</name>
        <dbReference type="ChEBI" id="CHEBI:23378"/>
    </cofactor>
    <text evidence="2">Binds 1 copper ion per subunit.</text>
</comment>
<reference evidence="4 5" key="1">
    <citation type="submission" date="2020-11" db="EMBL/GenBank/DDBJ databases">
        <authorList>
            <person name="Peeters C."/>
        </authorList>
    </citation>
    <scope>NUCLEOTIDE SEQUENCE [LARGE SCALE GENOMIC DNA]</scope>
    <source>
        <strain evidence="4 5">LMG 7974</strain>
    </source>
</reference>
<evidence type="ECO:0000313" key="4">
    <source>
        <dbReference type="EMBL" id="CAD7287721.1"/>
    </source>
</evidence>
<proteinExistence type="inferred from homology"/>
<evidence type="ECO:0000256" key="2">
    <source>
        <dbReference type="RuleBase" id="RU000393"/>
    </source>
</evidence>
<evidence type="ECO:0000259" key="3">
    <source>
        <dbReference type="Pfam" id="PF00080"/>
    </source>
</evidence>
<dbReference type="SUPFAM" id="SSF49329">
    <property type="entry name" value="Cu,Zn superoxide dismutase-like"/>
    <property type="match status" value="1"/>
</dbReference>
<evidence type="ECO:0000256" key="1">
    <source>
        <dbReference type="ARBA" id="ARBA00010457"/>
    </source>
</evidence>
<keyword evidence="2 4" id="KW-0560">Oxidoreductase</keyword>
<dbReference type="Proteomes" id="UP000789803">
    <property type="component" value="Unassembled WGS sequence"/>
</dbReference>
<keyword evidence="2" id="KW-0186">Copper</keyword>
<sequence length="178" mass="19366">MKKTLLASVALCMCLFAHENHEFDPKSVEHIVIPMQQLNEKENINVGEVVAINTNYGVAFFPNLKGIDSGIHGFHIHTNPDCSKTEKGLGMKAGGHWDPSDSKKHSFAWDDNGHKGDLPALYVDHDGVANYPVLAPKIKNINELKGHSLMIHVGGDNHHDHPKPLGGGGARMVCGVIN</sequence>
<name>A0ABM8Q4G5_9BACT</name>
<dbReference type="InterPro" id="IPR036423">
    <property type="entry name" value="SOD-like_Cu/Zn_dom_sf"/>
</dbReference>
<dbReference type="EMBL" id="CAJHOF010000004">
    <property type="protein sequence ID" value="CAD7287721.1"/>
    <property type="molecule type" value="Genomic_DNA"/>
</dbReference>
<dbReference type="PROSITE" id="PS00332">
    <property type="entry name" value="SOD_CU_ZN_2"/>
    <property type="match status" value="1"/>
</dbReference>
<dbReference type="PROSITE" id="PS00087">
    <property type="entry name" value="SOD_CU_ZN_1"/>
    <property type="match status" value="1"/>
</dbReference>
<accession>A0ABM8Q4G5</accession>
<comment type="catalytic activity">
    <reaction evidence="2">
        <text>2 superoxide + 2 H(+) = H2O2 + O2</text>
        <dbReference type="Rhea" id="RHEA:20696"/>
        <dbReference type="ChEBI" id="CHEBI:15378"/>
        <dbReference type="ChEBI" id="CHEBI:15379"/>
        <dbReference type="ChEBI" id="CHEBI:16240"/>
        <dbReference type="ChEBI" id="CHEBI:18421"/>
        <dbReference type="EC" id="1.15.1.1"/>
    </reaction>
</comment>
<dbReference type="InterPro" id="IPR024134">
    <property type="entry name" value="SOD_Cu/Zn_/chaperone"/>
</dbReference>
<protein>
    <recommendedName>
        <fullName evidence="2">Superoxide dismutase [Cu-Zn]</fullName>
        <ecNumber evidence="2">1.15.1.1</ecNumber>
    </recommendedName>
</protein>
<comment type="cofactor">
    <cofactor evidence="2">
        <name>Zn(2+)</name>
        <dbReference type="ChEBI" id="CHEBI:29105"/>
    </cofactor>
    <text evidence="2">Binds 1 zinc ion per subunit.</text>
</comment>
<gene>
    <name evidence="4" type="primary">sodC</name>
    <name evidence="4" type="ORF">LMG7974_00602</name>
</gene>
<organism evidence="4 5">
    <name type="scientific">Campylobacter majalis</name>
    <dbReference type="NCBI Taxonomy" id="2790656"/>
    <lineage>
        <taxon>Bacteria</taxon>
        <taxon>Pseudomonadati</taxon>
        <taxon>Campylobacterota</taxon>
        <taxon>Epsilonproteobacteria</taxon>
        <taxon>Campylobacterales</taxon>
        <taxon>Campylobacteraceae</taxon>
        <taxon>Campylobacter</taxon>
    </lineage>
</organism>
<dbReference type="RefSeq" id="WP_229932419.1">
    <property type="nucleotide sequence ID" value="NZ_CAJHOF010000004.1"/>
</dbReference>
<dbReference type="EC" id="1.15.1.1" evidence="2"/>
<feature type="domain" description="Superoxide dismutase copper/zinc binding" evidence="3">
    <location>
        <begin position="57"/>
        <end position="177"/>
    </location>
</feature>
<dbReference type="InterPro" id="IPR018152">
    <property type="entry name" value="SOD_Cu/Zn_BS"/>
</dbReference>
<dbReference type="InterPro" id="IPR001424">
    <property type="entry name" value="SOD_Cu_Zn_dom"/>
</dbReference>
<keyword evidence="5" id="KW-1185">Reference proteome</keyword>
<keyword evidence="2" id="KW-0862">Zinc</keyword>
<dbReference type="PANTHER" id="PTHR10003">
    <property type="entry name" value="SUPEROXIDE DISMUTASE CU-ZN -RELATED"/>
    <property type="match status" value="1"/>
</dbReference>
<dbReference type="GO" id="GO:0004784">
    <property type="term" value="F:superoxide dismutase activity"/>
    <property type="evidence" value="ECO:0007669"/>
    <property type="project" value="UniProtKB-EC"/>
</dbReference>